<organism evidence="2 3">
    <name type="scientific">Gossypium australe</name>
    <dbReference type="NCBI Taxonomy" id="47621"/>
    <lineage>
        <taxon>Eukaryota</taxon>
        <taxon>Viridiplantae</taxon>
        <taxon>Streptophyta</taxon>
        <taxon>Embryophyta</taxon>
        <taxon>Tracheophyta</taxon>
        <taxon>Spermatophyta</taxon>
        <taxon>Magnoliopsida</taxon>
        <taxon>eudicotyledons</taxon>
        <taxon>Gunneridae</taxon>
        <taxon>Pentapetalae</taxon>
        <taxon>rosids</taxon>
        <taxon>malvids</taxon>
        <taxon>Malvales</taxon>
        <taxon>Malvaceae</taxon>
        <taxon>Malvoideae</taxon>
        <taxon>Gossypium</taxon>
    </lineage>
</organism>
<dbReference type="Pfam" id="PF00078">
    <property type="entry name" value="RVT_1"/>
    <property type="match status" value="1"/>
</dbReference>
<keyword evidence="2" id="KW-0695">RNA-directed DNA polymerase</keyword>
<reference evidence="3" key="1">
    <citation type="journal article" date="2019" name="Plant Biotechnol. J.">
        <title>Genome sequencing of the Australian wild diploid species Gossypium australe highlights disease resistance and delayed gland morphogenesis.</title>
        <authorList>
            <person name="Cai Y."/>
            <person name="Cai X."/>
            <person name="Wang Q."/>
            <person name="Wang P."/>
            <person name="Zhang Y."/>
            <person name="Cai C."/>
            <person name="Xu Y."/>
            <person name="Wang K."/>
            <person name="Zhou Z."/>
            <person name="Wang C."/>
            <person name="Geng S."/>
            <person name="Li B."/>
            <person name="Dong Q."/>
            <person name="Hou Y."/>
            <person name="Wang H."/>
            <person name="Ai P."/>
            <person name="Liu Z."/>
            <person name="Yi F."/>
            <person name="Sun M."/>
            <person name="An G."/>
            <person name="Cheng J."/>
            <person name="Zhang Y."/>
            <person name="Shi Q."/>
            <person name="Xie Y."/>
            <person name="Shi X."/>
            <person name="Chang Y."/>
            <person name="Huang F."/>
            <person name="Chen Y."/>
            <person name="Hong S."/>
            <person name="Mi L."/>
            <person name="Sun Q."/>
            <person name="Zhang L."/>
            <person name="Zhou B."/>
            <person name="Peng R."/>
            <person name="Zhang X."/>
            <person name="Liu F."/>
        </authorList>
    </citation>
    <scope>NUCLEOTIDE SEQUENCE [LARGE SCALE GENOMIC DNA]</scope>
    <source>
        <strain evidence="3">cv. PA1801</strain>
    </source>
</reference>
<dbReference type="AlphaFoldDB" id="A0A5B6W6Z2"/>
<accession>A0A5B6W6Z2</accession>
<dbReference type="OrthoDB" id="6755785at2759"/>
<dbReference type="PROSITE" id="PS50878">
    <property type="entry name" value="RT_POL"/>
    <property type="match status" value="1"/>
</dbReference>
<evidence type="ECO:0000259" key="1">
    <source>
        <dbReference type="PROSITE" id="PS50878"/>
    </source>
</evidence>
<dbReference type="GO" id="GO:0003964">
    <property type="term" value="F:RNA-directed DNA polymerase activity"/>
    <property type="evidence" value="ECO:0007669"/>
    <property type="project" value="UniProtKB-KW"/>
</dbReference>
<comment type="caution">
    <text evidence="2">The sequence shown here is derived from an EMBL/GenBank/DDBJ whole genome shotgun (WGS) entry which is preliminary data.</text>
</comment>
<evidence type="ECO:0000313" key="2">
    <source>
        <dbReference type="EMBL" id="KAA3476867.1"/>
    </source>
</evidence>
<feature type="domain" description="Reverse transcriptase" evidence="1">
    <location>
        <begin position="251"/>
        <end position="477"/>
    </location>
</feature>
<dbReference type="PANTHER" id="PTHR46890">
    <property type="entry name" value="NON-LTR RETROLELEMENT REVERSE TRANSCRIPTASE-LIKE PROTEIN-RELATED"/>
    <property type="match status" value="1"/>
</dbReference>
<gene>
    <name evidence="2" type="ORF">EPI10_010801</name>
</gene>
<keyword evidence="3" id="KW-1185">Reference proteome</keyword>
<keyword evidence="2" id="KW-0548">Nucleotidyltransferase</keyword>
<sequence>MIRGQNQMVMDQDLEVEVVLEEEGKKRARGDFEDSNNIEGLGNPRAVRRLQHSLKLYSPQVVFLMETKINKFKMEKVRKSCGYQYGYYGSPYINDREESWNLLRRLHRQGEYPWLEIGLLGKEAIYRKEIFKKGLTEELLRKSDLLNKLQIMKGGLERWANQIRRNEKIKKEVLNSRLAMLLGAERNDENLAKIIDTKIHLNLEIDKDESYWEQRARINWLKLGNRNTSFFHKQATQRSKRNFIHRLQFEDGRETKESKEMEEIARLYFMKLFSAGRQYNNDRILSGIEMCVSDEDNFKLKARYTKEEIWKALSEMGPTKAPEEDGLPAIFYQKCWPIIGEDVSNYCLQKLNDGLVAVKLYMSKAYDRVDWNFVERVMKKMGSDTGWVDMVIKCVSTVSYSVVFNGSASESFIPSRGLRQGDPLSPFLFLCCGEGLSSLMRLAKIENILKGVKASRRGPAISHLLFADDCILFAEAT</sequence>
<dbReference type="InterPro" id="IPR000477">
    <property type="entry name" value="RT_dom"/>
</dbReference>
<dbReference type="InterPro" id="IPR052343">
    <property type="entry name" value="Retrotransposon-Effector_Assoc"/>
</dbReference>
<protein>
    <submittedName>
        <fullName evidence="2">Reverse transcriptase</fullName>
    </submittedName>
</protein>
<dbReference type="PANTHER" id="PTHR46890:SF48">
    <property type="entry name" value="RNA-DIRECTED DNA POLYMERASE"/>
    <property type="match status" value="1"/>
</dbReference>
<dbReference type="EMBL" id="SMMG02000004">
    <property type="protein sequence ID" value="KAA3476867.1"/>
    <property type="molecule type" value="Genomic_DNA"/>
</dbReference>
<name>A0A5B6W6Z2_9ROSI</name>
<keyword evidence="2" id="KW-0808">Transferase</keyword>
<dbReference type="Proteomes" id="UP000325315">
    <property type="component" value="Unassembled WGS sequence"/>
</dbReference>
<proteinExistence type="predicted"/>
<evidence type="ECO:0000313" key="3">
    <source>
        <dbReference type="Proteomes" id="UP000325315"/>
    </source>
</evidence>